<comment type="caution">
    <text evidence="1">The sequence shown here is derived from an EMBL/GenBank/DDBJ whole genome shotgun (WGS) entry which is preliminary data.</text>
</comment>
<dbReference type="EMBL" id="VNHY01000004">
    <property type="protein sequence ID" value="TYP92155.1"/>
    <property type="molecule type" value="Genomic_DNA"/>
</dbReference>
<evidence type="ECO:0000313" key="2">
    <source>
        <dbReference type="Proteomes" id="UP000324595"/>
    </source>
</evidence>
<evidence type="ECO:0008006" key="3">
    <source>
        <dbReference type="Google" id="ProtNLM"/>
    </source>
</evidence>
<dbReference type="Proteomes" id="UP000324595">
    <property type="component" value="Unassembled WGS sequence"/>
</dbReference>
<dbReference type="SUPFAM" id="SSF52172">
    <property type="entry name" value="CheY-like"/>
    <property type="match status" value="1"/>
</dbReference>
<gene>
    <name evidence="1" type="ORF">LX73_2405</name>
</gene>
<dbReference type="OrthoDB" id="1525145at2"/>
<protein>
    <recommendedName>
        <fullName evidence="3">Response regulatory domain-containing protein</fullName>
    </recommendedName>
</protein>
<evidence type="ECO:0000313" key="1">
    <source>
        <dbReference type="EMBL" id="TYP92155.1"/>
    </source>
</evidence>
<name>A0A5D3YG07_9BACT</name>
<dbReference type="AlphaFoldDB" id="A0A5D3YG07"/>
<keyword evidence="2" id="KW-1185">Reference proteome</keyword>
<reference evidence="1 2" key="1">
    <citation type="submission" date="2019-07" db="EMBL/GenBank/DDBJ databases">
        <title>Genomic Encyclopedia of Archaeal and Bacterial Type Strains, Phase II (KMG-II): from individual species to whole genera.</title>
        <authorList>
            <person name="Goeker M."/>
        </authorList>
    </citation>
    <scope>NUCLEOTIDE SEQUENCE [LARGE SCALE GENOMIC DNA]</scope>
    <source>
        <strain evidence="1 2">DSM 21935</strain>
    </source>
</reference>
<dbReference type="InterPro" id="IPR011006">
    <property type="entry name" value="CheY-like_superfamily"/>
</dbReference>
<organism evidence="1 2">
    <name type="scientific">Fodinibius salinus</name>
    <dbReference type="NCBI Taxonomy" id="860790"/>
    <lineage>
        <taxon>Bacteria</taxon>
        <taxon>Pseudomonadati</taxon>
        <taxon>Balneolota</taxon>
        <taxon>Balneolia</taxon>
        <taxon>Balneolales</taxon>
        <taxon>Balneolaceae</taxon>
        <taxon>Fodinibius</taxon>
    </lineage>
</organism>
<accession>A0A5D3YG07</accession>
<proteinExistence type="predicted"/>
<dbReference type="RefSeq" id="WP_148899713.1">
    <property type="nucleotide sequence ID" value="NZ_VNHY01000004.1"/>
</dbReference>
<dbReference type="Gene3D" id="3.40.50.2300">
    <property type="match status" value="1"/>
</dbReference>
<sequence>MDILLLGKYTFITQTIAQMLNSAEEWNLKRRYSTDDLDTINDPSFDCDIVLLHISDYRTSSELLIKKVTSQLDSVPLLVLGQYDDDLLIEPLIEAGASGYLQNGSSESKLQKAVKAVVSNEQYISTEFT</sequence>